<keyword evidence="5" id="KW-0742">SOS response</keyword>
<dbReference type="InterPro" id="IPR050116">
    <property type="entry name" value="DNA_polymerase-Y"/>
</dbReference>
<dbReference type="Proteomes" id="UP000248631">
    <property type="component" value="Unassembled WGS sequence"/>
</dbReference>
<keyword evidence="2" id="KW-0227">DNA damage</keyword>
<dbReference type="Gene3D" id="3.30.70.270">
    <property type="match status" value="1"/>
</dbReference>
<dbReference type="EMBL" id="JUGD01000039">
    <property type="protein sequence ID" value="RAM61399.1"/>
    <property type="molecule type" value="Genomic_DNA"/>
</dbReference>
<dbReference type="InterPro" id="IPR043502">
    <property type="entry name" value="DNA/RNA_pol_sf"/>
</dbReference>
<dbReference type="InterPro" id="IPR036775">
    <property type="entry name" value="DNA_pol_Y-fam_lit_finger_sf"/>
</dbReference>
<evidence type="ECO:0000256" key="5">
    <source>
        <dbReference type="ARBA" id="ARBA00023236"/>
    </source>
</evidence>
<evidence type="ECO:0000256" key="2">
    <source>
        <dbReference type="ARBA" id="ARBA00022763"/>
    </source>
</evidence>
<evidence type="ECO:0000313" key="7">
    <source>
        <dbReference type="EMBL" id="RAM61399.1"/>
    </source>
</evidence>
<protein>
    <submittedName>
        <fullName evidence="7">DNA polymerase V subunit UmuC</fullName>
    </submittedName>
</protein>
<dbReference type="Gene3D" id="1.10.150.20">
    <property type="entry name" value="5' to 3' exonuclease, C-terminal subdomain"/>
    <property type="match status" value="1"/>
</dbReference>
<dbReference type="SUPFAM" id="SSF56672">
    <property type="entry name" value="DNA/RNA polymerases"/>
    <property type="match status" value="1"/>
</dbReference>
<evidence type="ECO:0000259" key="6">
    <source>
        <dbReference type="PROSITE" id="PS50173"/>
    </source>
</evidence>
<dbReference type="NCBIfam" id="NF002955">
    <property type="entry name" value="PRK03609.1"/>
    <property type="match status" value="1"/>
</dbReference>
<dbReference type="Pfam" id="PF00817">
    <property type="entry name" value="IMS"/>
    <property type="match status" value="1"/>
</dbReference>
<keyword evidence="4" id="KW-0234">DNA repair</keyword>
<dbReference type="InterPro" id="IPR043128">
    <property type="entry name" value="Rev_trsase/Diguanyl_cyclase"/>
</dbReference>
<gene>
    <name evidence="7" type="ORF">RB24_25550</name>
</gene>
<dbReference type="PANTHER" id="PTHR11076:SF34">
    <property type="entry name" value="PROTEIN UMUC"/>
    <property type="match status" value="1"/>
</dbReference>
<sequence length="433" mass="47688">MSSQPHGPAGFALVDVNNFYVSCERVFDPKLRARPVVVLSNNDGCAVARSNEAKALGIKMAAPWFMMQDLARQHGIVALSSNYTLYADMSNRVTDVLRQYSPCLEVYSIDESFLALDGLAGLWPSMSDMGQAIRHQVVSWVGVPVCVGIGATKTLAKLANHIAKKQPQFAGVCDLSSLPPAEADQLLAKIEVGDVWGVGRRITEQLARLRIRTAQELRNAPLKAIRQHFGVVMERTCAELRGVSCLALEDAAPPRQQIVSSRSYGERVSGLREIEESVSTYAARAAEKLRSQGSTCGAVHVFVETDRFKLDEPQYNNGRTVPLPEPTDDLRVIVKAAMWGLRRIYRPEFLYKKAGIMLMDLEQGQACQGTLFGSGVSAMSSAPLMAAFDSINKRFGRDTVRLASAAGPHRWAARFEHVTPHYTTDWKALPRVR</sequence>
<reference evidence="7 8" key="1">
    <citation type="submission" date="2014-12" db="EMBL/GenBank/DDBJ databases">
        <title>Complete genome sequence of Herbaspirillum rubrisubalbicans Os38.</title>
        <authorList>
            <person name="Chen M."/>
            <person name="An Q."/>
        </authorList>
    </citation>
    <scope>NUCLEOTIDE SEQUENCE [LARGE SCALE GENOMIC DNA]</scope>
    <source>
        <strain evidence="7 8">Os38</strain>
    </source>
</reference>
<dbReference type="Gene3D" id="3.30.1490.100">
    <property type="entry name" value="DNA polymerase, Y-family, little finger domain"/>
    <property type="match status" value="1"/>
</dbReference>
<dbReference type="RefSeq" id="WP_112070064.1">
    <property type="nucleotide sequence ID" value="NZ_JUGD01000039.1"/>
</dbReference>
<dbReference type="Pfam" id="PF11799">
    <property type="entry name" value="IMS_C"/>
    <property type="match status" value="1"/>
</dbReference>
<accession>A0ABX9BUX0</accession>
<dbReference type="InterPro" id="IPR025188">
    <property type="entry name" value="DUF4113"/>
</dbReference>
<name>A0ABX9BUX0_9BURK</name>
<keyword evidence="8" id="KW-1185">Reference proteome</keyword>
<dbReference type="InterPro" id="IPR001126">
    <property type="entry name" value="UmuC"/>
</dbReference>
<dbReference type="InterPro" id="IPR017961">
    <property type="entry name" value="DNA_pol_Y-fam_little_finger"/>
</dbReference>
<evidence type="ECO:0000256" key="1">
    <source>
        <dbReference type="ARBA" id="ARBA00010945"/>
    </source>
</evidence>
<evidence type="ECO:0000256" key="4">
    <source>
        <dbReference type="ARBA" id="ARBA00023204"/>
    </source>
</evidence>
<organism evidence="7 8">
    <name type="scientific">Herbaspirillum rubrisubalbicans</name>
    <dbReference type="NCBI Taxonomy" id="80842"/>
    <lineage>
        <taxon>Bacteria</taxon>
        <taxon>Pseudomonadati</taxon>
        <taxon>Pseudomonadota</taxon>
        <taxon>Betaproteobacteria</taxon>
        <taxon>Burkholderiales</taxon>
        <taxon>Oxalobacteraceae</taxon>
        <taxon>Herbaspirillum</taxon>
    </lineage>
</organism>
<keyword evidence="3" id="KW-0741">SOS mutagenesis</keyword>
<dbReference type="PROSITE" id="PS50173">
    <property type="entry name" value="UMUC"/>
    <property type="match status" value="1"/>
</dbReference>
<evidence type="ECO:0000256" key="3">
    <source>
        <dbReference type="ARBA" id="ARBA00023199"/>
    </source>
</evidence>
<dbReference type="Pfam" id="PF13438">
    <property type="entry name" value="DUF4113"/>
    <property type="match status" value="1"/>
</dbReference>
<dbReference type="PANTHER" id="PTHR11076">
    <property type="entry name" value="DNA REPAIR POLYMERASE UMUC / TRANSFERASE FAMILY MEMBER"/>
    <property type="match status" value="1"/>
</dbReference>
<proteinExistence type="inferred from homology"/>
<comment type="caution">
    <text evidence="7">The sequence shown here is derived from an EMBL/GenBank/DDBJ whole genome shotgun (WGS) entry which is preliminary data.</text>
</comment>
<comment type="similarity">
    <text evidence="1">Belongs to the DNA polymerase type-Y family.</text>
</comment>
<dbReference type="Gene3D" id="3.40.1170.60">
    <property type="match status" value="1"/>
</dbReference>
<evidence type="ECO:0000313" key="8">
    <source>
        <dbReference type="Proteomes" id="UP000248631"/>
    </source>
</evidence>
<dbReference type="CDD" id="cd01700">
    <property type="entry name" value="PolY_Pol_V_umuC"/>
    <property type="match status" value="1"/>
</dbReference>
<feature type="domain" description="UmuC" evidence="6">
    <location>
        <begin position="11"/>
        <end position="199"/>
    </location>
</feature>